<comment type="similarity">
    <text evidence="2">Belongs to the class-V pyridoxal-phosphate-dependent aminotransferase family. NifS/IscS subfamily.</text>
</comment>
<dbReference type="InterPro" id="IPR000192">
    <property type="entry name" value="Aminotrans_V_dom"/>
</dbReference>
<accession>A0ABY0IEC4</accession>
<feature type="domain" description="Aminotransferase class V" evidence="8">
    <location>
        <begin position="3"/>
        <end position="349"/>
    </location>
</feature>
<reference evidence="10" key="1">
    <citation type="journal article" date="2019" name="Int. J. Syst. Evol. Microbiol.">
        <title>Halobacteriovorax valvorus sp. nov., a novel prokaryotic predator isolated from coastal seawater of China.</title>
        <authorList>
            <person name="Chen M.-X."/>
        </authorList>
    </citation>
    <scope>NUCLEOTIDE SEQUENCE [LARGE SCALE GENOMIC DNA]</scope>
    <source>
        <strain evidence="10">BL9</strain>
    </source>
</reference>
<organism evidence="9 10">
    <name type="scientific">Halobacteriovorax vibrionivorans</name>
    <dbReference type="NCBI Taxonomy" id="2152716"/>
    <lineage>
        <taxon>Bacteria</taxon>
        <taxon>Pseudomonadati</taxon>
        <taxon>Bdellovibrionota</taxon>
        <taxon>Bacteriovoracia</taxon>
        <taxon>Bacteriovoracales</taxon>
        <taxon>Halobacteriovoraceae</taxon>
        <taxon>Halobacteriovorax</taxon>
    </lineage>
</organism>
<dbReference type="RefSeq" id="WP_114706370.1">
    <property type="nucleotide sequence ID" value="NZ_QDKL01000002.1"/>
</dbReference>
<evidence type="ECO:0000313" key="10">
    <source>
        <dbReference type="Proteomes" id="UP000443582"/>
    </source>
</evidence>
<evidence type="ECO:0000256" key="4">
    <source>
        <dbReference type="ARBA" id="ARBA00022898"/>
    </source>
</evidence>
<dbReference type="InterPro" id="IPR020578">
    <property type="entry name" value="Aminotrans_V_PyrdxlP_BS"/>
</dbReference>
<keyword evidence="3" id="KW-0479">Metal-binding</keyword>
<gene>
    <name evidence="9" type="ORF">DAY19_06350</name>
</gene>
<dbReference type="Pfam" id="PF00266">
    <property type="entry name" value="Aminotran_5"/>
    <property type="match status" value="1"/>
</dbReference>
<dbReference type="PANTHER" id="PTHR11601">
    <property type="entry name" value="CYSTEINE DESULFURYLASE FAMILY MEMBER"/>
    <property type="match status" value="1"/>
</dbReference>
<evidence type="ECO:0000259" key="8">
    <source>
        <dbReference type="Pfam" id="PF00266"/>
    </source>
</evidence>
<keyword evidence="9" id="KW-0808">Transferase</keyword>
<dbReference type="PIRSF" id="PIRSF005572">
    <property type="entry name" value="NifS"/>
    <property type="match status" value="1"/>
</dbReference>
<evidence type="ECO:0000256" key="5">
    <source>
        <dbReference type="ARBA" id="ARBA00023004"/>
    </source>
</evidence>
<dbReference type="Gene3D" id="3.40.640.10">
    <property type="entry name" value="Type I PLP-dependent aspartate aminotransferase-like (Major domain)"/>
    <property type="match status" value="1"/>
</dbReference>
<evidence type="ECO:0000256" key="3">
    <source>
        <dbReference type="ARBA" id="ARBA00022723"/>
    </source>
</evidence>
<sequence length="366" mass="40047">MYYFDHAASTKLYPEVVEVLSKSFELDYPNPAAKHAAGKACAKKIENARQEILKGLGLSGEGQFEIIFTSSATESNNQVIRSIEDGIVYLAGDHPSVTKVIDGGEGLRSIDEIVDAVNDTTKLVCISLVNSQSGQLFDVESITQKVKEKNKSCLVHVDATQGFGKVPFTLKNSQIDFVSFGAHKMGGPRGIAGLIYRSSLSEKLKRYLRGGGHEKGLRASTPATSLILALAKACELSFADLDKNMARVSELKEEIKTKLASFHNNISYPFEERNTSPYILCVQFAGIASDVLMRHLEMKQIMISSSTACSAKIKGKNPLFVGLGIDEKYHKNILRISLGKSTTKEEVDAMLDGFKQVIDEIGFLIK</sequence>
<dbReference type="InterPro" id="IPR016454">
    <property type="entry name" value="Cysteine_dSase"/>
</dbReference>
<evidence type="ECO:0000256" key="2">
    <source>
        <dbReference type="ARBA" id="ARBA00006490"/>
    </source>
</evidence>
<dbReference type="EMBL" id="QDKL01000002">
    <property type="protein sequence ID" value="RZF21302.1"/>
    <property type="molecule type" value="Genomic_DNA"/>
</dbReference>
<evidence type="ECO:0000256" key="7">
    <source>
        <dbReference type="RuleBase" id="RU004504"/>
    </source>
</evidence>
<dbReference type="Gene3D" id="1.10.260.50">
    <property type="match status" value="1"/>
</dbReference>
<dbReference type="SUPFAM" id="SSF53383">
    <property type="entry name" value="PLP-dependent transferases"/>
    <property type="match status" value="1"/>
</dbReference>
<name>A0ABY0IEC4_9BACT</name>
<dbReference type="GO" id="GO:0008483">
    <property type="term" value="F:transaminase activity"/>
    <property type="evidence" value="ECO:0007669"/>
    <property type="project" value="UniProtKB-KW"/>
</dbReference>
<comment type="cofactor">
    <cofactor evidence="1 7">
        <name>pyridoxal 5'-phosphate</name>
        <dbReference type="ChEBI" id="CHEBI:597326"/>
    </cofactor>
</comment>
<dbReference type="PROSITE" id="PS00595">
    <property type="entry name" value="AA_TRANSFER_CLASS_5"/>
    <property type="match status" value="1"/>
</dbReference>
<keyword evidence="10" id="KW-1185">Reference proteome</keyword>
<keyword evidence="5" id="KW-0408">Iron</keyword>
<dbReference type="PANTHER" id="PTHR11601:SF50">
    <property type="entry name" value="CYSTEINE DESULFURASE ISCS 2-RELATED"/>
    <property type="match status" value="1"/>
</dbReference>
<keyword evidence="9" id="KW-0032">Aminotransferase</keyword>
<proteinExistence type="inferred from homology"/>
<comment type="caution">
    <text evidence="9">The sequence shown here is derived from an EMBL/GenBank/DDBJ whole genome shotgun (WGS) entry which is preliminary data.</text>
</comment>
<dbReference type="Proteomes" id="UP000443582">
    <property type="component" value="Unassembled WGS sequence"/>
</dbReference>
<keyword evidence="6" id="KW-0411">Iron-sulfur</keyword>
<dbReference type="InterPro" id="IPR015421">
    <property type="entry name" value="PyrdxlP-dep_Trfase_major"/>
</dbReference>
<protein>
    <submittedName>
        <fullName evidence="9">Aminotransferase class V-fold PLP-dependent enzyme</fullName>
    </submittedName>
</protein>
<dbReference type="InterPro" id="IPR015422">
    <property type="entry name" value="PyrdxlP-dep_Trfase_small"/>
</dbReference>
<evidence type="ECO:0000313" key="9">
    <source>
        <dbReference type="EMBL" id="RZF21302.1"/>
    </source>
</evidence>
<dbReference type="Gene3D" id="3.90.1150.10">
    <property type="entry name" value="Aspartate Aminotransferase, domain 1"/>
    <property type="match status" value="1"/>
</dbReference>
<keyword evidence="4" id="KW-0663">Pyridoxal phosphate</keyword>
<evidence type="ECO:0000256" key="6">
    <source>
        <dbReference type="ARBA" id="ARBA00023014"/>
    </source>
</evidence>
<evidence type="ECO:0000256" key="1">
    <source>
        <dbReference type="ARBA" id="ARBA00001933"/>
    </source>
</evidence>
<dbReference type="InterPro" id="IPR015424">
    <property type="entry name" value="PyrdxlP-dep_Trfase"/>
</dbReference>